<sequence length="69" mass="7841">MENENVRTPSYEQSLAELEGIVSTIASGKLTMDELFPAWERALELKKVCKQHLRVAHEKLERVSSEVQG</sequence>
<evidence type="ECO:0000256" key="3">
    <source>
        <dbReference type="ARBA" id="ARBA00022801"/>
    </source>
</evidence>
<keyword evidence="4" id="KW-0269">Exonuclease</keyword>
<dbReference type="NCBIfam" id="TIGR01280">
    <property type="entry name" value="xseB"/>
    <property type="match status" value="1"/>
</dbReference>
<dbReference type="InterPro" id="IPR037004">
    <property type="entry name" value="Exonuc_VII_ssu_sf"/>
</dbReference>
<keyword evidence="3" id="KW-0378">Hydrolase</keyword>
<dbReference type="SUPFAM" id="SSF116842">
    <property type="entry name" value="XseB-like"/>
    <property type="match status" value="1"/>
</dbReference>
<organism evidence="4 5">
    <name type="scientific">Gordonia phage Lozinak</name>
    <dbReference type="NCBI Taxonomy" id="2041513"/>
    <lineage>
        <taxon>Viruses</taxon>
        <taxon>Duplodnaviria</taxon>
        <taxon>Heunggongvirae</taxon>
        <taxon>Uroviricota</taxon>
        <taxon>Caudoviricetes</taxon>
        <taxon>Smoothievirus</taxon>
        <taxon>Smoothievirus smoothie</taxon>
    </lineage>
</organism>
<dbReference type="InterPro" id="IPR003761">
    <property type="entry name" value="Exonuc_VII_S"/>
</dbReference>
<dbReference type="PANTHER" id="PTHR34137">
    <property type="entry name" value="EXODEOXYRIBONUCLEASE 7 SMALL SUBUNIT"/>
    <property type="match status" value="1"/>
</dbReference>
<reference evidence="4 5" key="1">
    <citation type="submission" date="2017-09" db="EMBL/GenBank/DDBJ databases">
        <authorList>
            <person name="Dehaven C."/>
            <person name="Grubb S.R."/>
            <person name="Kwon J."/>
            <person name="Mammen S."/>
            <person name="Rathi N."/>
            <person name="Garlena R.A."/>
            <person name="Russell D.A."/>
            <person name="Pope W.H."/>
            <person name="Jacobs-Sera D."/>
            <person name="Hatfull G.F."/>
        </authorList>
    </citation>
    <scope>NUCLEOTIDE SEQUENCE [LARGE SCALE GENOMIC DNA]</scope>
</reference>
<dbReference type="Gene3D" id="1.10.287.1040">
    <property type="entry name" value="Exonuclease VII, small subunit"/>
    <property type="match status" value="1"/>
</dbReference>
<proteinExistence type="inferred from homology"/>
<dbReference type="EMBL" id="MF919520">
    <property type="protein sequence ID" value="ATN90691.1"/>
    <property type="molecule type" value="Genomic_DNA"/>
</dbReference>
<evidence type="ECO:0000256" key="1">
    <source>
        <dbReference type="ARBA" id="ARBA00022490"/>
    </source>
</evidence>
<keyword evidence="2" id="KW-0540">Nuclease</keyword>
<dbReference type="PANTHER" id="PTHR34137:SF1">
    <property type="entry name" value="EXODEOXYRIBONUCLEASE 7 SMALL SUBUNIT"/>
    <property type="match status" value="1"/>
</dbReference>
<name>A0A2D1GFR0_9CAUD</name>
<evidence type="ECO:0000313" key="5">
    <source>
        <dbReference type="Proteomes" id="UP000229365"/>
    </source>
</evidence>
<dbReference type="HAMAP" id="MF_00337">
    <property type="entry name" value="Exonuc_7_S"/>
    <property type="match status" value="1"/>
</dbReference>
<dbReference type="GO" id="GO:0008855">
    <property type="term" value="F:exodeoxyribonuclease VII activity"/>
    <property type="evidence" value="ECO:0007669"/>
    <property type="project" value="InterPro"/>
</dbReference>
<keyword evidence="1" id="KW-0963">Cytoplasm</keyword>
<dbReference type="GO" id="GO:0006308">
    <property type="term" value="P:DNA catabolic process"/>
    <property type="evidence" value="ECO:0007669"/>
    <property type="project" value="InterPro"/>
</dbReference>
<dbReference type="Proteomes" id="UP000229365">
    <property type="component" value="Segment"/>
</dbReference>
<dbReference type="GO" id="GO:0009318">
    <property type="term" value="C:exodeoxyribonuclease VII complex"/>
    <property type="evidence" value="ECO:0007669"/>
    <property type="project" value="InterPro"/>
</dbReference>
<dbReference type="PIRSF" id="PIRSF006488">
    <property type="entry name" value="Exonuc_VII_S"/>
    <property type="match status" value="1"/>
</dbReference>
<accession>A0A2D1GFR0</accession>
<evidence type="ECO:0000313" key="4">
    <source>
        <dbReference type="EMBL" id="ATN90691.1"/>
    </source>
</evidence>
<dbReference type="Pfam" id="PF02609">
    <property type="entry name" value="Exonuc_VII_S"/>
    <property type="match status" value="1"/>
</dbReference>
<evidence type="ECO:0000256" key="2">
    <source>
        <dbReference type="ARBA" id="ARBA00022722"/>
    </source>
</evidence>
<protein>
    <submittedName>
        <fullName evidence="4">Exonuclease VII</fullName>
    </submittedName>
</protein>
<gene>
    <name evidence="4" type="ORF">SEA_LOZINAK_65</name>
</gene>